<sequence length="1465" mass="166704">MKKRILSLVIAILILLQSSPVLANVQIPVKQFAVDNVHYVIGQDVVTGKPIIRPTMNVSWVDPDSWDTTGDYHAPDYYEVGVTNITLDKNNKQKIKVDDSEKTLNIHDELILSTGSLYELSIRPYHFHTTTIGGVSTQVLAPNTGADPIAYAITDLNVELQPTDDSVTVVWDDIGIDTFEYRIVYAVGDYSTKSKQELLNNKEGEISGLSISSGKIARFYDSTKNRFRNSYEIDQNIYPGQIYSILVEPVTDFYNSKPIVKNINYPYIWTCSTNINLRAYEDGEYVRLEWDIPASFKVGQEQSEYELVEARLMEYVGDQPRNIAIFNKDAATMEYYKVLMPDKAVEYQLELRYEAVSDSSKIPIEPKSNKVLFVPEVLRVKPTKPYVPSLLSKSILNILKTKPISDINDELKRKYLVYGDSYSGNIADILESGQTFNIVESSNSINFVWGAFRRKDVDHTSSTYQQTITDTEVYYDVYVTNALEDLAAAPPLLADQKYDVSTPNNLLKDASDEIVGYKYLIHQYYDADKSQLQSITPDSLYYIKLVAKKKWGNEEAVSEPTIVSVYFGYDGDSFEPPSIVKPPLKVKDQDTTTTEVAVIWKEKWWEAITTLPAKYTGLSSWFHQLWVRNNSGVAEFHTAYVDGAEYFNIYEDETEIARLITYVRGIHANYADFDLVKREIDLGADQFGVSDVKYKFAQIPYKTIQDKINSEKLTNPDYSFVDYYDQLIKDDKSGVTTIPWADIEVTKDVDDISYLYYKQDALLPNTLYLFMVYPYRELLSGDVILAHYPTPIVVATKSEDSVITPDPNVPSIYVNGYTDTTMTVTWKYNTNFQYEIKYSNTEDINSAEVLEWSLPTDPSDPKYPTNGAFYEVTADDLFPNTQYYFWIRSIQPATNGTSPWSNAAIGTTKDVEHPLPPRGIGVASSDAMKRHNYEHSVTEDYIAIEWLLHPDDKPDTSGSTSTIQKSFTYLMEVSDNAFFIDPIYIEIAGGTGDVKPDNVEILEKILVKINQLLPNRFYYVRMKTRITVKGPEESQLIVKDSLSYSEPIRILTKYSSSEYDGHTDPALEILPGDDYELIYDKERKELTYRFRGTGTGQDNTPDNNVDQRLIMNLIKKNTYVYQIDVSSYKGYPITKRKIVIPYSIMKAFDTHQVKLSVLAGDMTLDIPHNALRTEVNQQVSHYGVAPVIHIYINQFDNYNVPALMPENVVVPVGIPQTVGMSIGTKTGYKPIKQTDDYMDIRVNAKNRYALYGKQILTYQKDAKYNKWQDIDGKYSVYSGEVTFSTGSLGVFGLYVSNQGITEATTPEVKSHWSAEARMQVLTHYMVVGMDNYDPDKQVTEQQLLNVMYGIITQQKTIDVSKYMDKNTLRKLTLSGIYLPDSNVSVMTRQEGIHMFVKAYEIINGSVLEYDQENVNPLHDKDIEAAYHESVAKAIALGFVQNPEAIRGKSPMTFGEMYQIWSKIMK</sequence>
<dbReference type="EMBL" id="CP058649">
    <property type="protein sequence ID" value="QUI20872.1"/>
    <property type="molecule type" value="Genomic_DNA"/>
</dbReference>
<feature type="domain" description="Fibronectin type-III" evidence="2">
    <location>
        <begin position="806"/>
        <end position="911"/>
    </location>
</feature>
<feature type="chain" id="PRO_5035235812" evidence="1">
    <location>
        <begin position="24"/>
        <end position="1465"/>
    </location>
</feature>
<feature type="signal peptide" evidence="1">
    <location>
        <begin position="1"/>
        <end position="23"/>
    </location>
</feature>
<name>A0A8J8MG43_9FIRM</name>
<dbReference type="InterPro" id="IPR003961">
    <property type="entry name" value="FN3_dom"/>
</dbReference>
<proteinExistence type="predicted"/>
<gene>
    <name evidence="3" type="ORF">HZI73_00460</name>
</gene>
<dbReference type="PROSITE" id="PS50853">
    <property type="entry name" value="FN3"/>
    <property type="match status" value="1"/>
</dbReference>
<dbReference type="KEGG" id="vpy:HZI73_00460"/>
<accession>A0A8J8MG43</accession>
<dbReference type="InterPro" id="IPR036116">
    <property type="entry name" value="FN3_sf"/>
</dbReference>
<evidence type="ECO:0000313" key="4">
    <source>
        <dbReference type="Proteomes" id="UP000683246"/>
    </source>
</evidence>
<protein>
    <submittedName>
        <fullName evidence="3">Fibronectin type III domain-containing protein</fullName>
    </submittedName>
</protein>
<dbReference type="InterPro" id="IPR013783">
    <property type="entry name" value="Ig-like_fold"/>
</dbReference>
<evidence type="ECO:0000256" key="1">
    <source>
        <dbReference type="SAM" id="SignalP"/>
    </source>
</evidence>
<dbReference type="SMART" id="SM00060">
    <property type="entry name" value="FN3"/>
    <property type="match status" value="2"/>
</dbReference>
<dbReference type="RefSeq" id="WP_212696330.1">
    <property type="nucleotide sequence ID" value="NZ_CP058649.1"/>
</dbReference>
<dbReference type="Proteomes" id="UP000683246">
    <property type="component" value="Chromosome"/>
</dbReference>
<evidence type="ECO:0000313" key="3">
    <source>
        <dbReference type="EMBL" id="QUI20872.1"/>
    </source>
</evidence>
<dbReference type="SUPFAM" id="SSF49265">
    <property type="entry name" value="Fibronectin type III"/>
    <property type="match status" value="1"/>
</dbReference>
<reference evidence="3" key="1">
    <citation type="submission" date="2020-07" db="EMBL/GenBank/DDBJ databases">
        <title>Vallitalea pronyensis genome.</title>
        <authorList>
            <person name="Postec A."/>
        </authorList>
    </citation>
    <scope>NUCLEOTIDE SEQUENCE</scope>
    <source>
        <strain evidence="3">FatNI3</strain>
    </source>
</reference>
<evidence type="ECO:0000259" key="2">
    <source>
        <dbReference type="PROSITE" id="PS50853"/>
    </source>
</evidence>
<organism evidence="3 4">
    <name type="scientific">Vallitalea pronyensis</name>
    <dbReference type="NCBI Taxonomy" id="1348613"/>
    <lineage>
        <taxon>Bacteria</taxon>
        <taxon>Bacillati</taxon>
        <taxon>Bacillota</taxon>
        <taxon>Clostridia</taxon>
        <taxon>Lachnospirales</taxon>
        <taxon>Vallitaleaceae</taxon>
        <taxon>Vallitalea</taxon>
    </lineage>
</organism>
<dbReference type="CDD" id="cd00063">
    <property type="entry name" value="FN3"/>
    <property type="match status" value="1"/>
</dbReference>
<keyword evidence="4" id="KW-1185">Reference proteome</keyword>
<keyword evidence="1" id="KW-0732">Signal</keyword>
<dbReference type="Gene3D" id="2.60.40.10">
    <property type="entry name" value="Immunoglobulins"/>
    <property type="match status" value="1"/>
</dbReference>